<sequence length="155" mass="17351">MYLKTKRVHRWSGIQDPVHGSLFVVLASGRDIAHKAFESPAYAEPCIVPIAKGIFGGYISQNAVKKIADDFYLVTAFFKLVNVPPSVYVPYTKVWRGRRVADATNIAKGAVPNCIVDHWVFYMMESLTCTDAVVKELLRLRPPVIFVSTVVWVHG</sequence>
<dbReference type="GeneID" id="28859383"/>
<organism evidence="1 2">
    <name type="scientific">Colletotrichum higginsianum (strain IMI 349063)</name>
    <name type="common">Crucifer anthracnose fungus</name>
    <dbReference type="NCBI Taxonomy" id="759273"/>
    <lineage>
        <taxon>Eukaryota</taxon>
        <taxon>Fungi</taxon>
        <taxon>Dikarya</taxon>
        <taxon>Ascomycota</taxon>
        <taxon>Pezizomycotina</taxon>
        <taxon>Sordariomycetes</taxon>
        <taxon>Hypocreomycetidae</taxon>
        <taxon>Glomerellales</taxon>
        <taxon>Glomerellaceae</taxon>
        <taxon>Colletotrichum</taxon>
        <taxon>Colletotrichum destructivum species complex</taxon>
    </lineage>
</organism>
<dbReference type="InterPro" id="IPR036396">
    <property type="entry name" value="Cyt_P450_sf"/>
</dbReference>
<name>A0A1B7YSW0_COLHI</name>
<evidence type="ECO:0000313" key="1">
    <source>
        <dbReference type="EMBL" id="OBR15121.1"/>
    </source>
</evidence>
<accession>A0A1B7YSW0</accession>
<dbReference type="RefSeq" id="XP_018163638.1">
    <property type="nucleotide sequence ID" value="XM_018295276.1"/>
</dbReference>
<dbReference type="VEuPathDB" id="FungiDB:CH63R_00301"/>
<evidence type="ECO:0000313" key="2">
    <source>
        <dbReference type="Proteomes" id="UP000092177"/>
    </source>
</evidence>
<dbReference type="Proteomes" id="UP000092177">
    <property type="component" value="Chromosome 1"/>
</dbReference>
<gene>
    <name evidence="1" type="ORF">CH63R_00301</name>
</gene>
<protein>
    <submittedName>
        <fullName evidence="1">Cytochrome P450 61</fullName>
    </submittedName>
</protein>
<keyword evidence="2" id="KW-1185">Reference proteome</keyword>
<comment type="caution">
    <text evidence="1">The sequence shown here is derived from an EMBL/GenBank/DDBJ whole genome shotgun (WGS) entry which is preliminary data.</text>
</comment>
<dbReference type="GO" id="GO:0004497">
    <property type="term" value="F:monooxygenase activity"/>
    <property type="evidence" value="ECO:0007669"/>
    <property type="project" value="InterPro"/>
</dbReference>
<dbReference type="AlphaFoldDB" id="A0A1B7YSW0"/>
<dbReference type="GO" id="GO:0005506">
    <property type="term" value="F:iron ion binding"/>
    <property type="evidence" value="ECO:0007669"/>
    <property type="project" value="InterPro"/>
</dbReference>
<dbReference type="SUPFAM" id="SSF48264">
    <property type="entry name" value="Cytochrome P450"/>
    <property type="match status" value="1"/>
</dbReference>
<dbReference type="GO" id="GO:0016705">
    <property type="term" value="F:oxidoreductase activity, acting on paired donors, with incorporation or reduction of molecular oxygen"/>
    <property type="evidence" value="ECO:0007669"/>
    <property type="project" value="InterPro"/>
</dbReference>
<reference evidence="2" key="1">
    <citation type="journal article" date="2017" name="BMC Genomics">
        <title>Gapless genome assembly of Colletotrichum higginsianum reveals chromosome structure and association of transposable elements with secondary metabolite gene clusters.</title>
        <authorList>
            <person name="Dallery J.-F."/>
            <person name="Lapalu N."/>
            <person name="Zampounis A."/>
            <person name="Pigne S."/>
            <person name="Luyten I."/>
            <person name="Amselem J."/>
            <person name="Wittenberg A.H.J."/>
            <person name="Zhou S."/>
            <person name="de Queiroz M.V."/>
            <person name="Robin G.P."/>
            <person name="Auger A."/>
            <person name="Hainaut M."/>
            <person name="Henrissat B."/>
            <person name="Kim K.-T."/>
            <person name="Lee Y.-H."/>
            <person name="Lespinet O."/>
            <person name="Schwartz D.C."/>
            <person name="Thon M.R."/>
            <person name="O'Connell R.J."/>
        </authorList>
    </citation>
    <scope>NUCLEOTIDE SEQUENCE [LARGE SCALE GENOMIC DNA]</scope>
    <source>
        <strain evidence="2">IMI 349063</strain>
    </source>
</reference>
<dbReference type="GO" id="GO:0020037">
    <property type="term" value="F:heme binding"/>
    <property type="evidence" value="ECO:0007669"/>
    <property type="project" value="InterPro"/>
</dbReference>
<dbReference type="KEGG" id="chig:CH63R_00301"/>
<proteinExistence type="predicted"/>
<dbReference type="EMBL" id="LTAN01000001">
    <property type="protein sequence ID" value="OBR15121.1"/>
    <property type="molecule type" value="Genomic_DNA"/>
</dbReference>